<accession>A0ABQ4DS75</accession>
<dbReference type="Gene3D" id="1.10.1200.10">
    <property type="entry name" value="ACP-like"/>
    <property type="match status" value="1"/>
</dbReference>
<name>A0ABQ4DS75_9CELL</name>
<dbReference type="Pfam" id="PF00550">
    <property type="entry name" value="PP-binding"/>
    <property type="match status" value="1"/>
</dbReference>
<dbReference type="EMBL" id="BONP01000038">
    <property type="protein sequence ID" value="GIG41811.1"/>
    <property type="molecule type" value="Genomic_DNA"/>
</dbReference>
<keyword evidence="3" id="KW-1185">Reference proteome</keyword>
<dbReference type="PROSITE" id="PS50075">
    <property type="entry name" value="CARRIER"/>
    <property type="match status" value="1"/>
</dbReference>
<reference evidence="2 3" key="1">
    <citation type="submission" date="2021-01" db="EMBL/GenBank/DDBJ databases">
        <title>Whole genome shotgun sequence of Cellulomonas phragmiteti NBRC 110785.</title>
        <authorList>
            <person name="Komaki H."/>
            <person name="Tamura T."/>
        </authorList>
    </citation>
    <scope>NUCLEOTIDE SEQUENCE [LARGE SCALE GENOMIC DNA]</scope>
    <source>
        <strain evidence="2 3">NBRC 110785</strain>
    </source>
</reference>
<protein>
    <recommendedName>
        <fullName evidence="1">Carrier domain-containing protein</fullName>
    </recommendedName>
</protein>
<dbReference type="SUPFAM" id="SSF47336">
    <property type="entry name" value="ACP-like"/>
    <property type="match status" value="1"/>
</dbReference>
<organism evidence="2 3">
    <name type="scientific">Cellulomonas phragmiteti</name>
    <dbReference type="NCBI Taxonomy" id="478780"/>
    <lineage>
        <taxon>Bacteria</taxon>
        <taxon>Bacillati</taxon>
        <taxon>Actinomycetota</taxon>
        <taxon>Actinomycetes</taxon>
        <taxon>Micrococcales</taxon>
        <taxon>Cellulomonadaceae</taxon>
        <taxon>Cellulomonas</taxon>
    </lineage>
</organism>
<feature type="domain" description="Carrier" evidence="1">
    <location>
        <begin position="14"/>
        <end position="91"/>
    </location>
</feature>
<dbReference type="Proteomes" id="UP000614741">
    <property type="component" value="Unassembled WGS sequence"/>
</dbReference>
<gene>
    <name evidence="2" type="ORF">Cph01nite_35730</name>
</gene>
<evidence type="ECO:0000259" key="1">
    <source>
        <dbReference type="PROSITE" id="PS50075"/>
    </source>
</evidence>
<evidence type="ECO:0000313" key="2">
    <source>
        <dbReference type="EMBL" id="GIG41811.1"/>
    </source>
</evidence>
<dbReference type="RefSeq" id="WP_203676297.1">
    <property type="nucleotide sequence ID" value="NZ_BONP01000038.1"/>
</dbReference>
<evidence type="ECO:0000313" key="3">
    <source>
        <dbReference type="Proteomes" id="UP000614741"/>
    </source>
</evidence>
<dbReference type="InterPro" id="IPR036736">
    <property type="entry name" value="ACP-like_sf"/>
</dbReference>
<dbReference type="InterPro" id="IPR009081">
    <property type="entry name" value="PP-bd_ACP"/>
</dbReference>
<proteinExistence type="predicted"/>
<sequence>MTAQDVTRHGPGTGPEEIRAVVLRYLARYVDDVAVLDRERLISDGWLDSLAAIGLVAHLERSFGLEVGDEDLELTNFDSLDAVTALVVRKLAG</sequence>
<comment type="caution">
    <text evidence="2">The sequence shown here is derived from an EMBL/GenBank/DDBJ whole genome shotgun (WGS) entry which is preliminary data.</text>
</comment>